<dbReference type="GeneID" id="70178702"/>
<evidence type="ECO:0000313" key="6">
    <source>
        <dbReference type="Proteomes" id="UP000756346"/>
    </source>
</evidence>
<dbReference type="InterPro" id="IPR000845">
    <property type="entry name" value="Nucleoside_phosphorylase_d"/>
</dbReference>
<dbReference type="Pfam" id="PF24883">
    <property type="entry name" value="NPHP3_N"/>
    <property type="match status" value="1"/>
</dbReference>
<dbReference type="SMART" id="SM00248">
    <property type="entry name" value="ANK"/>
    <property type="match status" value="6"/>
</dbReference>
<evidence type="ECO:0008006" key="7">
    <source>
        <dbReference type="Google" id="ProtNLM"/>
    </source>
</evidence>
<evidence type="ECO:0000256" key="2">
    <source>
        <dbReference type="PROSITE-ProRule" id="PRU00023"/>
    </source>
</evidence>
<name>A0A9P9BTC5_9PEZI</name>
<dbReference type="SUPFAM" id="SSF48403">
    <property type="entry name" value="Ankyrin repeat"/>
    <property type="match status" value="1"/>
</dbReference>
<accession>A0A9P9BTC5</accession>
<feature type="domain" description="Nephrocystin 3-like N-terminal" evidence="4">
    <location>
        <begin position="330"/>
        <end position="503"/>
    </location>
</feature>
<dbReference type="GO" id="GO:0009116">
    <property type="term" value="P:nucleoside metabolic process"/>
    <property type="evidence" value="ECO:0007669"/>
    <property type="project" value="InterPro"/>
</dbReference>
<evidence type="ECO:0000259" key="4">
    <source>
        <dbReference type="Pfam" id="PF24883"/>
    </source>
</evidence>
<evidence type="ECO:0000313" key="5">
    <source>
        <dbReference type="EMBL" id="KAH7039836.1"/>
    </source>
</evidence>
<comment type="caution">
    <text evidence="5">The sequence shown here is derived from an EMBL/GenBank/DDBJ whole genome shotgun (WGS) entry which is preliminary data.</text>
</comment>
<dbReference type="Proteomes" id="UP000756346">
    <property type="component" value="Unassembled WGS sequence"/>
</dbReference>
<dbReference type="PROSITE" id="PS50297">
    <property type="entry name" value="ANK_REP_REGION"/>
    <property type="match status" value="4"/>
</dbReference>
<dbReference type="OrthoDB" id="194358at2759"/>
<keyword evidence="2" id="KW-0040">ANK repeat</keyword>
<protein>
    <recommendedName>
        <fullName evidence="7">Nucleoside phosphorylase domain-containing protein</fullName>
    </recommendedName>
</protein>
<dbReference type="Pfam" id="PF01048">
    <property type="entry name" value="PNP_UDP_1"/>
    <property type="match status" value="1"/>
</dbReference>
<keyword evidence="6" id="KW-1185">Reference proteome</keyword>
<feature type="repeat" description="ANK" evidence="2">
    <location>
        <begin position="1083"/>
        <end position="1115"/>
    </location>
</feature>
<keyword evidence="1" id="KW-0677">Repeat</keyword>
<dbReference type="EMBL" id="JAGTJQ010000001">
    <property type="protein sequence ID" value="KAH7039836.1"/>
    <property type="molecule type" value="Genomic_DNA"/>
</dbReference>
<dbReference type="Gene3D" id="3.40.50.1580">
    <property type="entry name" value="Nucleoside phosphorylase domain"/>
    <property type="match status" value="1"/>
</dbReference>
<evidence type="ECO:0000256" key="1">
    <source>
        <dbReference type="ARBA" id="ARBA00022737"/>
    </source>
</evidence>
<feature type="repeat" description="ANK" evidence="2">
    <location>
        <begin position="1006"/>
        <end position="1038"/>
    </location>
</feature>
<dbReference type="InterPro" id="IPR035994">
    <property type="entry name" value="Nucleoside_phosphorylase_sf"/>
</dbReference>
<evidence type="ECO:0000259" key="3">
    <source>
        <dbReference type="Pfam" id="PF01048"/>
    </source>
</evidence>
<dbReference type="Gene3D" id="1.25.40.20">
    <property type="entry name" value="Ankyrin repeat-containing domain"/>
    <property type="match status" value="1"/>
</dbReference>
<dbReference type="InterPro" id="IPR027417">
    <property type="entry name" value="P-loop_NTPase"/>
</dbReference>
<dbReference type="CDD" id="cd09008">
    <property type="entry name" value="MTAN"/>
    <property type="match status" value="1"/>
</dbReference>
<feature type="repeat" description="ANK" evidence="2">
    <location>
        <begin position="973"/>
        <end position="1005"/>
    </location>
</feature>
<dbReference type="InterPro" id="IPR002110">
    <property type="entry name" value="Ankyrin_rpt"/>
</dbReference>
<proteinExistence type="predicted"/>
<reference evidence="5" key="1">
    <citation type="journal article" date="2021" name="Nat. Commun.">
        <title>Genetic determinants of endophytism in the Arabidopsis root mycobiome.</title>
        <authorList>
            <person name="Mesny F."/>
            <person name="Miyauchi S."/>
            <person name="Thiergart T."/>
            <person name="Pickel B."/>
            <person name="Atanasova L."/>
            <person name="Karlsson M."/>
            <person name="Huettel B."/>
            <person name="Barry K.W."/>
            <person name="Haridas S."/>
            <person name="Chen C."/>
            <person name="Bauer D."/>
            <person name="Andreopoulos W."/>
            <person name="Pangilinan J."/>
            <person name="LaButti K."/>
            <person name="Riley R."/>
            <person name="Lipzen A."/>
            <person name="Clum A."/>
            <person name="Drula E."/>
            <person name="Henrissat B."/>
            <person name="Kohler A."/>
            <person name="Grigoriev I.V."/>
            <person name="Martin F.M."/>
            <person name="Hacquard S."/>
        </authorList>
    </citation>
    <scope>NUCLEOTIDE SEQUENCE</scope>
    <source>
        <strain evidence="5">MPI-CAGE-CH-0230</strain>
    </source>
</reference>
<dbReference type="Gene3D" id="3.40.50.300">
    <property type="entry name" value="P-loop containing nucleotide triphosphate hydrolases"/>
    <property type="match status" value="1"/>
</dbReference>
<feature type="domain" description="Nucleoside phosphorylase" evidence="3">
    <location>
        <begin position="36"/>
        <end position="275"/>
    </location>
</feature>
<dbReference type="InterPro" id="IPR056884">
    <property type="entry name" value="NPHP3-like_N"/>
</dbReference>
<dbReference type="AlphaFoldDB" id="A0A9P9BTC5"/>
<dbReference type="InterPro" id="IPR036770">
    <property type="entry name" value="Ankyrin_rpt-contain_sf"/>
</dbReference>
<dbReference type="SUPFAM" id="SSF53167">
    <property type="entry name" value="Purine and uridine phosphorylases"/>
    <property type="match status" value="1"/>
</dbReference>
<organism evidence="5 6">
    <name type="scientific">Microdochium trichocladiopsis</name>
    <dbReference type="NCBI Taxonomy" id="1682393"/>
    <lineage>
        <taxon>Eukaryota</taxon>
        <taxon>Fungi</taxon>
        <taxon>Dikarya</taxon>
        <taxon>Ascomycota</taxon>
        <taxon>Pezizomycotina</taxon>
        <taxon>Sordariomycetes</taxon>
        <taxon>Xylariomycetidae</taxon>
        <taxon>Xylariales</taxon>
        <taxon>Microdochiaceae</taxon>
        <taxon>Microdochium</taxon>
    </lineage>
</organism>
<gene>
    <name evidence="5" type="ORF">B0I36DRAFT_232619</name>
</gene>
<dbReference type="SUPFAM" id="SSF52540">
    <property type="entry name" value="P-loop containing nucleoside triphosphate hydrolases"/>
    <property type="match status" value="1"/>
</dbReference>
<dbReference type="PROSITE" id="PS50088">
    <property type="entry name" value="ANK_REPEAT"/>
    <property type="match status" value="4"/>
</dbReference>
<dbReference type="GO" id="GO:0003824">
    <property type="term" value="F:catalytic activity"/>
    <property type="evidence" value="ECO:0007669"/>
    <property type="project" value="InterPro"/>
</dbReference>
<sequence length="1143" mass="125511">MEPRIKRAYADYEVGWISALYVEFAAAQALLDHRHEPLPPLPGDSNTYVLGSIGGHNMVMACLPAGAYGLSTAAKVASDLRRSYPCVRLLLVVGVAGGVPTTTDIRLGDVVIGQSVVQHDLGKTLQGGRFQTSATVFTPRAKIMTALSAMRAAHEIQPNRIPNILAGMLHASGSDCKDCNAKHRVSRPPRHHPAPHIHYGVIASGNQVIKHAGTRDQLASALGALCVEMEGAGLQHVDIPFLVIRGISDYADSHKSKAWQPYAAAAAAACASEILSFKPVESREAAGAGVSNAHQPSARKDDQIQSVIESLYFGEMDARQADIRQAHPLTCRWLLNRPEFRNWLDMSAFDQHHGLLWIKGKPGAGKSTLMKFLLSEAQKNMQDKTVISFFFHARGSEIEKSTQGMYQSLLLQLLEKVPMLKCVLDRTELLARGPAQRKWSVVLLQELFEQAVERLGMTPLLCFVDALDECDQDQVRDMVSFLEHLGKLAMSHGITFHLCYASRHYPHITTKFGISLILDGQEGHKQDIANYISAELKISVGKTAQLIQGDLQERASGVFMWVVLVVKILNEKHDAGMTPKALRDTLLDLPRDLHALFRDILRRHDNSRDETVSCLQWILFAARPLTPEELYYATLACSDSSGTLASERDPEETTDELIQRFILSSSKGLAEITRSKVKSKAPSVQFIHQSVPDFLLKEKGLVTIWADGDTNTKGRSHDMIKSCCLRYLHLTHPKLETLSAGPEPHFWEEAASAFPLAEYAAKYVLHHANEAQASGVDQTPFVRRFLSSLSRWLTFYNALAYPWSHYSQEVTLLYLLAERNLAHLAKLHNQKPEAWMARGRERYGAPIVAALATGSYSMVHVFMCTMPSTLGEDDSYVDLALSKAAAQGHLGIVKQLLEPRRPGRRGDLTGPLCEAVRCRHISTAELLLKHGAMVNSKHVTGKTPLTYASYNADTGMIRLLLAWGAHTEYAAASGHTPLRTVVFREMELSVKALLEHGANMDSVDAAGQSSLSLAAAGGCMIAVRLLLRNGAAVNLQDHDGRSPLVHAAMQTRQGTGAYRLSCLQEITKLLLSGGAQVALADHYGRTPLMWAAGKGHDVIAKLLLDAGADPKMRDDTGRTARSWAIERKNTEISKLLAACSSRA</sequence>
<dbReference type="RefSeq" id="XP_046017891.1">
    <property type="nucleotide sequence ID" value="XM_046149156.1"/>
</dbReference>
<feature type="repeat" description="ANK" evidence="2">
    <location>
        <begin position="940"/>
        <end position="972"/>
    </location>
</feature>
<dbReference type="Pfam" id="PF12796">
    <property type="entry name" value="Ank_2"/>
    <property type="match status" value="3"/>
</dbReference>
<dbReference type="PANTHER" id="PTHR10039:SF5">
    <property type="entry name" value="NACHT DOMAIN-CONTAINING PROTEIN"/>
    <property type="match status" value="1"/>
</dbReference>
<dbReference type="PANTHER" id="PTHR10039">
    <property type="entry name" value="AMELOGENIN"/>
    <property type="match status" value="1"/>
</dbReference>